<evidence type="ECO:0000256" key="2">
    <source>
        <dbReference type="ARBA" id="ARBA00022679"/>
    </source>
</evidence>
<keyword evidence="6" id="KW-0255">Endonuclease</keyword>
<keyword evidence="8" id="KW-0695">RNA-directed DNA polymerase</keyword>
<dbReference type="EMBL" id="LGRX02025550">
    <property type="protein sequence ID" value="KAK3252227.1"/>
    <property type="molecule type" value="Genomic_DNA"/>
</dbReference>
<organism evidence="11 12">
    <name type="scientific">Cymbomonas tetramitiformis</name>
    <dbReference type="NCBI Taxonomy" id="36881"/>
    <lineage>
        <taxon>Eukaryota</taxon>
        <taxon>Viridiplantae</taxon>
        <taxon>Chlorophyta</taxon>
        <taxon>Pyramimonadophyceae</taxon>
        <taxon>Pyramimonadales</taxon>
        <taxon>Pyramimonadaceae</taxon>
        <taxon>Cymbomonas</taxon>
    </lineage>
</organism>
<proteinExistence type="predicted"/>
<keyword evidence="3" id="KW-0548">Nucleotidyltransferase</keyword>
<evidence type="ECO:0000256" key="9">
    <source>
        <dbReference type="SAM" id="MobiDB-lite"/>
    </source>
</evidence>
<keyword evidence="2" id="KW-0808">Transferase</keyword>
<evidence type="ECO:0000313" key="12">
    <source>
        <dbReference type="Proteomes" id="UP001190700"/>
    </source>
</evidence>
<dbReference type="Gene3D" id="3.10.10.10">
    <property type="entry name" value="HIV Type 1 Reverse Transcriptase, subunit A, domain 1"/>
    <property type="match status" value="1"/>
</dbReference>
<evidence type="ECO:0000256" key="6">
    <source>
        <dbReference type="ARBA" id="ARBA00022759"/>
    </source>
</evidence>
<evidence type="ECO:0000256" key="3">
    <source>
        <dbReference type="ARBA" id="ARBA00022695"/>
    </source>
</evidence>
<reference evidence="11 12" key="1">
    <citation type="journal article" date="2015" name="Genome Biol. Evol.">
        <title>Comparative Genomics of a Bacterivorous Green Alga Reveals Evolutionary Causalities and Consequences of Phago-Mixotrophic Mode of Nutrition.</title>
        <authorList>
            <person name="Burns J.A."/>
            <person name="Paasch A."/>
            <person name="Narechania A."/>
            <person name="Kim E."/>
        </authorList>
    </citation>
    <scope>NUCLEOTIDE SEQUENCE [LARGE SCALE GENOMIC DNA]</scope>
    <source>
        <strain evidence="11 12">PLY_AMNH</strain>
    </source>
</reference>
<dbReference type="InterPro" id="IPR051320">
    <property type="entry name" value="Viral_Replic_Matur_Polypro"/>
</dbReference>
<feature type="region of interest" description="Disordered" evidence="9">
    <location>
        <begin position="577"/>
        <end position="597"/>
    </location>
</feature>
<dbReference type="CDD" id="cd09275">
    <property type="entry name" value="RNase_HI_RT_DIRS1"/>
    <property type="match status" value="1"/>
</dbReference>
<dbReference type="Proteomes" id="UP001190700">
    <property type="component" value="Unassembled WGS sequence"/>
</dbReference>
<accession>A0AAE0CBY3</accession>
<evidence type="ECO:0000259" key="10">
    <source>
        <dbReference type="Pfam" id="PF17917"/>
    </source>
</evidence>
<keyword evidence="1" id="KW-0645">Protease</keyword>
<dbReference type="GO" id="GO:0004519">
    <property type="term" value="F:endonuclease activity"/>
    <property type="evidence" value="ECO:0007669"/>
    <property type="project" value="UniProtKB-KW"/>
</dbReference>
<dbReference type="Pfam" id="PF17917">
    <property type="entry name" value="RT_RNaseH"/>
    <property type="match status" value="1"/>
</dbReference>
<evidence type="ECO:0000256" key="8">
    <source>
        <dbReference type="ARBA" id="ARBA00022918"/>
    </source>
</evidence>
<dbReference type="GO" id="GO:0004190">
    <property type="term" value="F:aspartic-type endopeptidase activity"/>
    <property type="evidence" value="ECO:0007669"/>
    <property type="project" value="UniProtKB-KW"/>
</dbReference>
<evidence type="ECO:0000313" key="11">
    <source>
        <dbReference type="EMBL" id="KAK3252227.1"/>
    </source>
</evidence>
<dbReference type="Gene3D" id="2.30.30.140">
    <property type="match status" value="1"/>
</dbReference>
<evidence type="ECO:0000256" key="7">
    <source>
        <dbReference type="ARBA" id="ARBA00022801"/>
    </source>
</evidence>
<dbReference type="GO" id="GO:0003964">
    <property type="term" value="F:RNA-directed DNA polymerase activity"/>
    <property type="evidence" value="ECO:0007669"/>
    <property type="project" value="UniProtKB-KW"/>
</dbReference>
<dbReference type="Gene3D" id="3.30.70.270">
    <property type="match status" value="3"/>
</dbReference>
<feature type="compositionally biased region" description="Basic and acidic residues" evidence="9">
    <location>
        <begin position="161"/>
        <end position="183"/>
    </location>
</feature>
<dbReference type="PANTHER" id="PTHR33064:SF37">
    <property type="entry name" value="RIBONUCLEASE H"/>
    <property type="match status" value="1"/>
</dbReference>
<dbReference type="PANTHER" id="PTHR33064">
    <property type="entry name" value="POL PROTEIN"/>
    <property type="match status" value="1"/>
</dbReference>
<feature type="domain" description="Reverse transcriptase RNase H-like" evidence="10">
    <location>
        <begin position="384"/>
        <end position="469"/>
    </location>
</feature>
<dbReference type="SUPFAM" id="SSF56672">
    <property type="entry name" value="DNA/RNA polymerases"/>
    <property type="match status" value="2"/>
</dbReference>
<keyword evidence="7" id="KW-0378">Hydrolase</keyword>
<sequence length="1176" mass="131338">MPQLYDLHGNKTYDALSKKSNSSMKYECLVLAPALSYLHDVVCECNETLDADEDCELSGRDTHKRFHAVTNSVHGVYAMLCNRWTMLELRGQLEQEPGSSQRGGSDALRAKLQFVEDRIYQVTDGVVADEVLQQWLNDFDKNRDKAMLSLTSKNAANSEARVVKEHRDQRWKESERRKKNEEKVVDYSRGEVEVEARASASVRPRCVTEGCYASAAGLAGRGEGEAATKWSLDKSDEKISRFSRLFGAETGCEQVETGGGHLMAEPVVCEESREDGDTEETTKTGEAGRLVVEHLGLEVDMKLGQFRVTERRVHKIHTRAKEILCDAAINWRSSTSCWQRNAAGAGAKVKISRAARGDLEWWSKLPVMSKWNGRKIWRSPTRAKVHTDSSMMAWGGVLNLKFPTRGFWTDEMRNWHITHLELEAVYKTVQAFLKELEGKVVRLYCDNQAVVAMLSHFTSRNPDLMRRMRRLWLLLNLHDIELQARYIRSEANWGPFTVDRIASEISAPLPRYYVAWKDPNCEGVDSLTYDWRGKNNWVNPPLGAAGRGGAQAAGGGGRCYGGGSVLAGTILVQGVGGPGHRGGDHATAQGPVHSEQTGRVRAARALKMGRCDVIHRGAPVFWKDDDCFDPGVVKKFNEDGKAHVLYDDGDEETLDLSKENFKIINNSGVSDEAADADGENIDHGGDYEENKRGELAVKMQEKALLDTAMSNYGPKARRFILFLFMTSPEKDFMATTATGLLGYTGETGKFDIPFKDEATAHYQKPRRFSPAERNLIDEHFKKLLESGIIEKAPKYRENTCNVLVAMKKALDGSWADKRVALDLRGVDELFIKDRTPPRLPEDLFHDIGKDQYMTKLDLRNGFHQILLTDDASLKTCFCCAKVYRDDILVTSPTACQHIADLEFVLQRLSKVGLRGHPGKSVFAAGGCEFLGFLLRPGKLTPQHAKVAAIRELPTPKDARGVRAVLGFMNFYRIMATRVGKDDYSSLAWPLNCLLRKGNENVKDLWGKEHNDAHAQLKERLTEPSKRVTTWGNPSQCPPVDSHDQCADKDDECTLWEEACSWVAAHIGQKASRPSLARVLSGDNENGQEVSLDTHPLPRRAVSSMHAEGVVFIELCAGLCSGLEAWLATSGKVTKYVYCDKNTKSRQTAKHKLGQLHNRFPHQLPIAALHDAFTSVP</sequence>
<keyword evidence="4" id="KW-0540">Nuclease</keyword>
<name>A0AAE0CBY3_9CHLO</name>
<comment type="caution">
    <text evidence="11">The sequence shown here is derived from an EMBL/GenBank/DDBJ whole genome shotgun (WGS) entry which is preliminary data.</text>
</comment>
<dbReference type="GO" id="GO:0006508">
    <property type="term" value="P:proteolysis"/>
    <property type="evidence" value="ECO:0007669"/>
    <property type="project" value="UniProtKB-KW"/>
</dbReference>
<feature type="region of interest" description="Disordered" evidence="9">
    <location>
        <begin position="159"/>
        <end position="183"/>
    </location>
</feature>
<evidence type="ECO:0000256" key="5">
    <source>
        <dbReference type="ARBA" id="ARBA00022750"/>
    </source>
</evidence>
<evidence type="ECO:0000256" key="4">
    <source>
        <dbReference type="ARBA" id="ARBA00022722"/>
    </source>
</evidence>
<keyword evidence="12" id="KW-1185">Reference proteome</keyword>
<evidence type="ECO:0000256" key="1">
    <source>
        <dbReference type="ARBA" id="ARBA00022670"/>
    </source>
</evidence>
<feature type="region of interest" description="Disordered" evidence="9">
    <location>
        <begin position="1021"/>
        <end position="1042"/>
    </location>
</feature>
<dbReference type="InterPro" id="IPR041373">
    <property type="entry name" value="RT_RNaseH"/>
</dbReference>
<dbReference type="InterPro" id="IPR043128">
    <property type="entry name" value="Rev_trsase/Diguanyl_cyclase"/>
</dbReference>
<dbReference type="InterPro" id="IPR043502">
    <property type="entry name" value="DNA/RNA_pol_sf"/>
</dbReference>
<gene>
    <name evidence="11" type="ORF">CYMTET_38470</name>
</gene>
<keyword evidence="5" id="KW-0064">Aspartyl protease</keyword>
<dbReference type="AlphaFoldDB" id="A0AAE0CBY3"/>
<dbReference type="CDD" id="cd01647">
    <property type="entry name" value="RT_LTR"/>
    <property type="match status" value="1"/>
</dbReference>
<protein>
    <recommendedName>
        <fullName evidence="10">Reverse transcriptase RNase H-like domain-containing protein</fullName>
    </recommendedName>
</protein>
<dbReference type="CDD" id="cd20404">
    <property type="entry name" value="Tudor_Agenet_AtEML-like"/>
    <property type="match status" value="1"/>
</dbReference>